<sequence length="147" mass="16854">MKKQEVPQHPGLFGERKAVCYALDEEGGYVLAPTAGWNPVNLANRQAWQELARELAAIHGEVLAGRKSPLAYHMAWRQMDAALLARYTGLFRWRVRRHLRPAIFARLDRGLLARYAEVLHLSVEELCRLPETPELEVPEIDETEESR</sequence>
<proteinExistence type="predicted"/>
<keyword evidence="2" id="KW-1185">Reference proteome</keyword>
<comment type="caution">
    <text evidence="1">The sequence shown here is derived from an EMBL/GenBank/DDBJ whole genome shotgun (WGS) entry which is preliminary data.</text>
</comment>
<protein>
    <submittedName>
        <fullName evidence="1">Uncharacterized protein</fullName>
    </submittedName>
</protein>
<accession>A0A550JF63</accession>
<name>A0A550JF63_9BACT</name>
<evidence type="ECO:0000313" key="1">
    <source>
        <dbReference type="EMBL" id="TRO81839.1"/>
    </source>
</evidence>
<gene>
    <name evidence="1" type="ORF">FL622_08540</name>
</gene>
<dbReference type="AlphaFoldDB" id="A0A550JF63"/>
<organism evidence="1 2">
    <name type="scientific">Trichloromonas acetexigens</name>
    <dbReference type="NCBI Taxonomy" id="38815"/>
    <lineage>
        <taxon>Bacteria</taxon>
        <taxon>Pseudomonadati</taxon>
        <taxon>Thermodesulfobacteriota</taxon>
        <taxon>Desulfuromonadia</taxon>
        <taxon>Desulfuromonadales</taxon>
        <taxon>Trichloromonadaceae</taxon>
        <taxon>Trichloromonas</taxon>
    </lineage>
</organism>
<dbReference type="RefSeq" id="WP_092057665.1">
    <property type="nucleotide sequence ID" value="NZ_FOJJ01000037.1"/>
</dbReference>
<dbReference type="Proteomes" id="UP000317155">
    <property type="component" value="Unassembled WGS sequence"/>
</dbReference>
<dbReference type="EMBL" id="VJVV01000005">
    <property type="protein sequence ID" value="TRO81839.1"/>
    <property type="molecule type" value="Genomic_DNA"/>
</dbReference>
<evidence type="ECO:0000313" key="2">
    <source>
        <dbReference type="Proteomes" id="UP000317155"/>
    </source>
</evidence>
<reference evidence="1 2" key="1">
    <citation type="submission" date="2019-07" db="EMBL/GenBank/DDBJ databases">
        <title>Insights of Desulfuromonas acetexigens electromicrobiology.</title>
        <authorList>
            <person name="Katuri K."/>
            <person name="Sapireddy V."/>
            <person name="Shaw D.R."/>
            <person name="Saikaly P."/>
        </authorList>
    </citation>
    <scope>NUCLEOTIDE SEQUENCE [LARGE SCALE GENOMIC DNA]</scope>
    <source>
        <strain evidence="1 2">2873</strain>
    </source>
</reference>
<dbReference type="OrthoDB" id="9180239at2"/>